<dbReference type="KEGG" id="htq:FRZ44_48530"/>
<evidence type="ECO:0000256" key="4">
    <source>
        <dbReference type="ARBA" id="ARBA00022723"/>
    </source>
</evidence>
<evidence type="ECO:0000256" key="7">
    <source>
        <dbReference type="ARBA" id="ARBA00023004"/>
    </source>
</evidence>
<keyword evidence="6" id="KW-0560">Oxidoreductase</keyword>
<dbReference type="InterPro" id="IPR012348">
    <property type="entry name" value="RNR-like"/>
</dbReference>
<keyword evidence="5" id="KW-0276">Fatty acid metabolism</keyword>
<evidence type="ECO:0000313" key="11">
    <source>
        <dbReference type="Proteomes" id="UP000326202"/>
    </source>
</evidence>
<name>A0A5J6MQA8_9PROT</name>
<dbReference type="OrthoDB" id="581372at2"/>
<dbReference type="EMBL" id="CP042906">
    <property type="protein sequence ID" value="QEX19539.1"/>
    <property type="molecule type" value="Genomic_DNA"/>
</dbReference>
<proteinExistence type="inferred from homology"/>
<dbReference type="InterPro" id="IPR009078">
    <property type="entry name" value="Ferritin-like_SF"/>
</dbReference>
<keyword evidence="3" id="KW-0444">Lipid biosynthesis</keyword>
<comment type="cofactor">
    <cofactor evidence="1">
        <name>Fe(2+)</name>
        <dbReference type="ChEBI" id="CHEBI:29033"/>
    </cofactor>
</comment>
<dbReference type="RefSeq" id="WP_151179597.1">
    <property type="nucleotide sequence ID" value="NZ_CP042906.1"/>
</dbReference>
<dbReference type="GO" id="GO:0045300">
    <property type="term" value="F:stearoyl-[ACP] desaturase activity"/>
    <property type="evidence" value="ECO:0007669"/>
    <property type="project" value="InterPro"/>
</dbReference>
<dbReference type="Pfam" id="PF03405">
    <property type="entry name" value="FA_desaturase_2"/>
    <property type="match status" value="1"/>
</dbReference>
<sequence length="272" mass="31110">MKHWTLDDIPWDRFDPSLVDPELLRIVKAASLVEYNGGDYAAYLCNVFDDDDSFQGAARSWAAEEVQHGAVLARWAALADPSFDFDKSFARFKEGFSIPVSATHSIRGSRAGELVARCIVETGTSSYYTALMEAAKEPVLREICRNIAADELRHYKLFYSHLRRYVEAEKIGRLRRVLVALSRITESEDDELAYAYYSANGDASIAYDRRHWANHYARRAYGFYQRHHIERAIAMVLKAAGLSPQGWLNRRLTSLAAWFMGWRVQRLVRAGF</sequence>
<keyword evidence="4" id="KW-0479">Metal-binding</keyword>
<reference evidence="10 11" key="1">
    <citation type="submission" date="2019-08" db="EMBL/GenBank/DDBJ databases">
        <title>Hyperibacter terrae gen. nov., sp. nov. and Hyperibacter viscosus sp. nov., two new members in the family Rhodospirillaceae isolated from the rhizosphere of Hypericum perforatum.</title>
        <authorList>
            <person name="Noviana Z."/>
        </authorList>
    </citation>
    <scope>NUCLEOTIDE SEQUENCE [LARGE SCALE GENOMIC DNA]</scope>
    <source>
        <strain evidence="10 11">R5913</strain>
    </source>
</reference>
<organism evidence="10 11">
    <name type="scientific">Hypericibacter terrae</name>
    <dbReference type="NCBI Taxonomy" id="2602015"/>
    <lineage>
        <taxon>Bacteria</taxon>
        <taxon>Pseudomonadati</taxon>
        <taxon>Pseudomonadota</taxon>
        <taxon>Alphaproteobacteria</taxon>
        <taxon>Rhodospirillales</taxon>
        <taxon>Dongiaceae</taxon>
        <taxon>Hypericibacter</taxon>
    </lineage>
</organism>
<dbReference type="Gene3D" id="1.10.620.20">
    <property type="entry name" value="Ribonucleotide Reductase, subunit A"/>
    <property type="match status" value="1"/>
</dbReference>
<evidence type="ECO:0000256" key="3">
    <source>
        <dbReference type="ARBA" id="ARBA00022516"/>
    </source>
</evidence>
<gene>
    <name evidence="10" type="ORF">FRZ44_48530</name>
</gene>
<evidence type="ECO:0000313" key="10">
    <source>
        <dbReference type="EMBL" id="QEX19539.1"/>
    </source>
</evidence>
<evidence type="ECO:0008006" key="12">
    <source>
        <dbReference type="Google" id="ProtNLM"/>
    </source>
</evidence>
<keyword evidence="11" id="KW-1185">Reference proteome</keyword>
<evidence type="ECO:0000256" key="6">
    <source>
        <dbReference type="ARBA" id="ARBA00023002"/>
    </source>
</evidence>
<dbReference type="GO" id="GO:0006633">
    <property type="term" value="P:fatty acid biosynthetic process"/>
    <property type="evidence" value="ECO:0007669"/>
    <property type="project" value="UniProtKB-KW"/>
</dbReference>
<evidence type="ECO:0000256" key="1">
    <source>
        <dbReference type="ARBA" id="ARBA00001954"/>
    </source>
</evidence>
<evidence type="ECO:0000256" key="2">
    <source>
        <dbReference type="ARBA" id="ARBA00008749"/>
    </source>
</evidence>
<dbReference type="GO" id="GO:0046872">
    <property type="term" value="F:metal ion binding"/>
    <property type="evidence" value="ECO:0007669"/>
    <property type="project" value="UniProtKB-KW"/>
</dbReference>
<keyword evidence="7" id="KW-0408">Iron</keyword>
<dbReference type="SUPFAM" id="SSF47240">
    <property type="entry name" value="Ferritin-like"/>
    <property type="match status" value="1"/>
</dbReference>
<keyword evidence="8" id="KW-0443">Lipid metabolism</keyword>
<dbReference type="InterPro" id="IPR005067">
    <property type="entry name" value="Fatty_acid_desaturase-2"/>
</dbReference>
<protein>
    <recommendedName>
        <fullName evidence="12">Rubrerythrin family protein</fullName>
    </recommendedName>
</protein>
<dbReference type="Proteomes" id="UP000326202">
    <property type="component" value="Chromosome"/>
</dbReference>
<dbReference type="CDD" id="cd00657">
    <property type="entry name" value="Ferritin_like"/>
    <property type="match status" value="1"/>
</dbReference>
<comment type="similarity">
    <text evidence="2">Belongs to the fatty acid desaturase type 2 family.</text>
</comment>
<accession>A0A5J6MQA8</accession>
<evidence type="ECO:0000256" key="9">
    <source>
        <dbReference type="ARBA" id="ARBA00023160"/>
    </source>
</evidence>
<evidence type="ECO:0000256" key="8">
    <source>
        <dbReference type="ARBA" id="ARBA00023098"/>
    </source>
</evidence>
<dbReference type="AlphaFoldDB" id="A0A5J6MQA8"/>
<evidence type="ECO:0000256" key="5">
    <source>
        <dbReference type="ARBA" id="ARBA00022832"/>
    </source>
</evidence>
<keyword evidence="9" id="KW-0275">Fatty acid biosynthesis</keyword>